<proteinExistence type="inferred from homology"/>
<feature type="domain" description="Tetrapyrrole methylase" evidence="7">
    <location>
        <begin position="10"/>
        <end position="209"/>
    </location>
</feature>
<dbReference type="Pfam" id="PF23016">
    <property type="entry name" value="RsmI_C"/>
    <property type="match status" value="1"/>
</dbReference>
<dbReference type="GO" id="GO:0070677">
    <property type="term" value="F:rRNA (cytosine-2'-O-)-methyltransferase activity"/>
    <property type="evidence" value="ECO:0007669"/>
    <property type="project" value="UniProtKB-UniRule"/>
</dbReference>
<dbReference type="FunFam" id="3.30.950.10:FF:000002">
    <property type="entry name" value="Ribosomal RNA small subunit methyltransferase I"/>
    <property type="match status" value="1"/>
</dbReference>
<dbReference type="FunFam" id="3.40.1010.10:FF:000007">
    <property type="entry name" value="Ribosomal RNA small subunit methyltransferase I"/>
    <property type="match status" value="1"/>
</dbReference>
<dbReference type="Gene3D" id="3.30.950.10">
    <property type="entry name" value="Methyltransferase, Cobalt-precorrin-4 Transmethylase, Domain 2"/>
    <property type="match status" value="1"/>
</dbReference>
<feature type="domain" description="RsmI HTH" evidence="8">
    <location>
        <begin position="239"/>
        <end position="282"/>
    </location>
</feature>
<dbReference type="EMBL" id="QJPH01000544">
    <property type="protein sequence ID" value="PZN70731.1"/>
    <property type="molecule type" value="Genomic_DNA"/>
</dbReference>
<evidence type="ECO:0000256" key="1">
    <source>
        <dbReference type="ARBA" id="ARBA00022490"/>
    </source>
</evidence>
<dbReference type="Proteomes" id="UP000249396">
    <property type="component" value="Unassembled WGS sequence"/>
</dbReference>
<dbReference type="HAMAP" id="MF_01877">
    <property type="entry name" value="16SrRNA_methyltr_I"/>
    <property type="match status" value="1"/>
</dbReference>
<keyword evidence="2 6" id="KW-0698">rRNA processing</keyword>
<dbReference type="InterPro" id="IPR008189">
    <property type="entry name" value="rRNA_ssu_MeTfrase_I"/>
</dbReference>
<comment type="caution">
    <text evidence="9">The sequence shown here is derived from an EMBL/GenBank/DDBJ whole genome shotgun (WGS) entry which is preliminary data.</text>
</comment>
<dbReference type="PROSITE" id="PS01296">
    <property type="entry name" value="RSMI"/>
    <property type="match status" value="1"/>
</dbReference>
<dbReference type="SUPFAM" id="SSF53790">
    <property type="entry name" value="Tetrapyrrole methylase"/>
    <property type="match status" value="1"/>
</dbReference>
<name>A0A2W4QEM0_9GAMM</name>
<dbReference type="Gene3D" id="3.40.1010.10">
    <property type="entry name" value="Cobalt-precorrin-4 Transmethylase, Domain 1"/>
    <property type="match status" value="1"/>
</dbReference>
<keyword evidence="3 6" id="KW-0489">Methyltransferase</keyword>
<dbReference type="AlphaFoldDB" id="A0A2W4QEM0"/>
<evidence type="ECO:0000259" key="8">
    <source>
        <dbReference type="Pfam" id="PF23016"/>
    </source>
</evidence>
<protein>
    <recommendedName>
        <fullName evidence="6">Ribosomal RNA small subunit methyltransferase I</fullName>
        <ecNumber evidence="6">2.1.1.198</ecNumber>
    </recommendedName>
    <alternativeName>
        <fullName evidence="6">16S rRNA 2'-O-ribose C1402 methyltransferase</fullName>
    </alternativeName>
    <alternativeName>
        <fullName evidence="6">rRNA (cytidine-2'-O-)-methyltransferase RsmI</fullName>
    </alternativeName>
</protein>
<dbReference type="EC" id="2.1.1.198" evidence="6"/>
<dbReference type="PIRSF" id="PIRSF005917">
    <property type="entry name" value="MTase_YraL"/>
    <property type="match status" value="1"/>
</dbReference>
<evidence type="ECO:0000256" key="6">
    <source>
        <dbReference type="HAMAP-Rule" id="MF_01877"/>
    </source>
</evidence>
<evidence type="ECO:0000313" key="9">
    <source>
        <dbReference type="EMBL" id="PZN70731.1"/>
    </source>
</evidence>
<dbReference type="GO" id="GO:0005737">
    <property type="term" value="C:cytoplasm"/>
    <property type="evidence" value="ECO:0007669"/>
    <property type="project" value="UniProtKB-SubCell"/>
</dbReference>
<comment type="similarity">
    <text evidence="6">Belongs to the methyltransferase superfamily. RsmI family.</text>
</comment>
<dbReference type="Pfam" id="PF00590">
    <property type="entry name" value="TP_methylase"/>
    <property type="match status" value="1"/>
</dbReference>
<keyword evidence="4 6" id="KW-0808">Transferase</keyword>
<keyword evidence="5 6" id="KW-0949">S-adenosyl-L-methionine</keyword>
<evidence type="ECO:0000259" key="7">
    <source>
        <dbReference type="Pfam" id="PF00590"/>
    </source>
</evidence>
<evidence type="ECO:0000256" key="4">
    <source>
        <dbReference type="ARBA" id="ARBA00022679"/>
    </source>
</evidence>
<dbReference type="CDD" id="cd11648">
    <property type="entry name" value="RsmI"/>
    <property type="match status" value="1"/>
</dbReference>
<evidence type="ECO:0000256" key="3">
    <source>
        <dbReference type="ARBA" id="ARBA00022603"/>
    </source>
</evidence>
<comment type="function">
    <text evidence="6">Catalyzes the 2'-O-methylation of the ribose of cytidine 1402 (C1402) in 16S rRNA.</text>
</comment>
<dbReference type="PANTHER" id="PTHR46111:SF1">
    <property type="entry name" value="RIBOSOMAL RNA SMALL SUBUNIT METHYLTRANSFERASE I"/>
    <property type="match status" value="1"/>
</dbReference>
<dbReference type="InterPro" id="IPR035996">
    <property type="entry name" value="4pyrrol_Methylase_sf"/>
</dbReference>
<evidence type="ECO:0000256" key="2">
    <source>
        <dbReference type="ARBA" id="ARBA00022552"/>
    </source>
</evidence>
<reference evidence="9 10" key="1">
    <citation type="journal article" date="2018" name="Aquat. Microb. Ecol.">
        <title>Gammaproteobacterial methanotrophs dominate.</title>
        <authorList>
            <person name="Rissanen A.J."/>
            <person name="Saarenheimo J."/>
            <person name="Tiirola M."/>
            <person name="Peura S."/>
            <person name="Aalto S.L."/>
            <person name="Karvinen A."/>
            <person name="Nykanen H."/>
        </authorList>
    </citation>
    <scope>NUCLEOTIDE SEQUENCE [LARGE SCALE GENOMIC DNA]</scope>
    <source>
        <strain evidence="9">AMbin10</strain>
    </source>
</reference>
<dbReference type="InterPro" id="IPR000878">
    <property type="entry name" value="4pyrrol_Mease"/>
</dbReference>
<sequence length="287" mass="31296">MVPENPKGILYLVATPIGNLADLSFRAVAVLQGVDFIACEDTRHSRPLLERHGIIKPLAALHEHNEDTASKKLLDRLEKGESMALISDAGTPLINDPGFPLVRLAIELNLRVVPVPGACALVAALSASGLPTGRFAFEGFPPRTSSARRTLLQNLADNSGTLIFYESSHRVLEFLKDIASVFPPQRSIVIARELTKLHETFLRCKVEEAAILVESDPNMEKGEFVVLLEGAPQHNHNEELTSEQTRVLKLLLEECSVKTAASLTAKVTGARKELAYQAALKLADKRG</sequence>
<gene>
    <name evidence="6 9" type="primary">rsmI</name>
    <name evidence="9" type="ORF">DM484_27920</name>
</gene>
<dbReference type="InterPro" id="IPR053910">
    <property type="entry name" value="RsmI_HTH"/>
</dbReference>
<evidence type="ECO:0000313" key="10">
    <source>
        <dbReference type="Proteomes" id="UP000249396"/>
    </source>
</evidence>
<evidence type="ECO:0000256" key="5">
    <source>
        <dbReference type="ARBA" id="ARBA00022691"/>
    </source>
</evidence>
<dbReference type="InterPro" id="IPR014777">
    <property type="entry name" value="4pyrrole_Mease_sub1"/>
</dbReference>
<dbReference type="InterPro" id="IPR018063">
    <property type="entry name" value="SAM_MeTrfase_RsmI_CS"/>
</dbReference>
<accession>A0A2W4QEM0</accession>
<dbReference type="PANTHER" id="PTHR46111">
    <property type="entry name" value="RIBOSOMAL RNA SMALL SUBUNIT METHYLTRANSFERASE I"/>
    <property type="match status" value="1"/>
</dbReference>
<dbReference type="InterPro" id="IPR014776">
    <property type="entry name" value="4pyrrole_Mease_sub2"/>
</dbReference>
<organism evidence="9 10">
    <name type="scientific">Candidatus Methylumidiphilus alinenensis</name>
    <dbReference type="NCBI Taxonomy" id="2202197"/>
    <lineage>
        <taxon>Bacteria</taxon>
        <taxon>Pseudomonadati</taxon>
        <taxon>Pseudomonadota</taxon>
        <taxon>Gammaproteobacteria</taxon>
        <taxon>Methylococcales</taxon>
        <taxon>Candidatus Methylumidiphilus</taxon>
    </lineage>
</organism>
<keyword evidence="1 6" id="KW-0963">Cytoplasm</keyword>
<comment type="subcellular location">
    <subcellularLocation>
        <location evidence="6">Cytoplasm</location>
    </subcellularLocation>
</comment>
<comment type="catalytic activity">
    <reaction evidence="6">
        <text>cytidine(1402) in 16S rRNA + S-adenosyl-L-methionine = 2'-O-methylcytidine(1402) in 16S rRNA + S-adenosyl-L-homocysteine + H(+)</text>
        <dbReference type="Rhea" id="RHEA:42924"/>
        <dbReference type="Rhea" id="RHEA-COMP:10285"/>
        <dbReference type="Rhea" id="RHEA-COMP:10286"/>
        <dbReference type="ChEBI" id="CHEBI:15378"/>
        <dbReference type="ChEBI" id="CHEBI:57856"/>
        <dbReference type="ChEBI" id="CHEBI:59789"/>
        <dbReference type="ChEBI" id="CHEBI:74495"/>
        <dbReference type="ChEBI" id="CHEBI:82748"/>
        <dbReference type="EC" id="2.1.1.198"/>
    </reaction>
</comment>
<dbReference type="NCBIfam" id="TIGR00096">
    <property type="entry name" value="16S rRNA (cytidine(1402)-2'-O)-methyltransferase"/>
    <property type="match status" value="1"/>
</dbReference>